<organism evidence="1 2">
    <name type="scientific">Anaerocolumna sedimenticola</name>
    <dbReference type="NCBI Taxonomy" id="2696063"/>
    <lineage>
        <taxon>Bacteria</taxon>
        <taxon>Bacillati</taxon>
        <taxon>Bacillota</taxon>
        <taxon>Clostridia</taxon>
        <taxon>Lachnospirales</taxon>
        <taxon>Lachnospiraceae</taxon>
        <taxon>Anaerocolumna</taxon>
    </lineage>
</organism>
<keyword evidence="2" id="KW-1185">Reference proteome</keyword>
<dbReference type="AlphaFoldDB" id="A0A6P1TN80"/>
<dbReference type="RefSeq" id="WP_161838474.1">
    <property type="nucleotide sequence ID" value="NZ_CP048000.1"/>
</dbReference>
<sequence length="234" mass="26491">MDQEFNGEKEQGAVHKAENAYWADKTKDVSYVNHLHFKGDKKWESCVVVVRGTMKFQEFSIMIKAGNKIIAYEEFSLLENEIKVLERSIGKAECIDVTGQLKSDGFFTAGGSIYVTCTYDPQGQYKSSTATWETDTDNRSSIDNLFLDDNQLWDKCEIYIEGHKDKSTGCLFTLISNGEIHKNGMVDWMELYDTESVTYTFEIKQKVSLIVAGYISNISFSGAGARITLTGYYQ</sequence>
<dbReference type="EMBL" id="CP048000">
    <property type="protein sequence ID" value="QHQ61649.1"/>
    <property type="molecule type" value="Genomic_DNA"/>
</dbReference>
<protein>
    <submittedName>
        <fullName evidence="1">Uncharacterized protein</fullName>
    </submittedName>
</protein>
<evidence type="ECO:0000313" key="2">
    <source>
        <dbReference type="Proteomes" id="UP000464314"/>
    </source>
</evidence>
<reference evidence="1 2" key="1">
    <citation type="submission" date="2020-01" db="EMBL/GenBank/DDBJ databases">
        <title>Genome analysis of Anaerocolumna sp. CBA3638.</title>
        <authorList>
            <person name="Kim J."/>
            <person name="Roh S.W."/>
        </authorList>
    </citation>
    <scope>NUCLEOTIDE SEQUENCE [LARGE SCALE GENOMIC DNA]</scope>
    <source>
        <strain evidence="1 2">CBA3638</strain>
    </source>
</reference>
<gene>
    <name evidence="1" type="ORF">Ana3638_13420</name>
</gene>
<dbReference type="Proteomes" id="UP000464314">
    <property type="component" value="Chromosome"/>
</dbReference>
<dbReference type="KEGG" id="anr:Ana3638_13420"/>
<accession>A0A6P1TN80</accession>
<evidence type="ECO:0000313" key="1">
    <source>
        <dbReference type="EMBL" id="QHQ61649.1"/>
    </source>
</evidence>
<proteinExistence type="predicted"/>
<name>A0A6P1TN80_9FIRM</name>